<keyword evidence="1" id="KW-1133">Transmembrane helix</keyword>
<accession>A0A132BBC3</accession>
<dbReference type="Proteomes" id="UP000070700">
    <property type="component" value="Unassembled WGS sequence"/>
</dbReference>
<keyword evidence="3" id="KW-1185">Reference proteome</keyword>
<proteinExistence type="predicted"/>
<evidence type="ECO:0000313" key="3">
    <source>
        <dbReference type="Proteomes" id="UP000070700"/>
    </source>
</evidence>
<sequence length="328" mass="33861">MEVFWPWIADVLSAYDTVIQKIPIGYFNSPTANLAIAGLQTASAAVPRLTANSPLPKDLDRSSVKEFIHESYRPVLRCLEDVLEVLEDLAMDTRSNEPSPRKSCNALHKIYQLKRATPRLTAILAYLTDKKKQDAIIWGAFAVSGVVLVGGAVAAVCLLPVAAPVAGAGALASTSAATGAAGATGAAAATGTVAVTRAVAASGAVIIAAEAGGAAAAVTTTSAVAASSGTISASAMAASAVGGATFGHSGVMTIFALLELADSRNIQFINTGINRILEETLYYVALCFMRSNGIANPCDADDLEGTLKKLYGRRPKNSQQVYRAVVFA</sequence>
<evidence type="ECO:0000313" key="2">
    <source>
        <dbReference type="EMBL" id="KUJ09678.1"/>
    </source>
</evidence>
<dbReference type="EMBL" id="KQ947431">
    <property type="protein sequence ID" value="KUJ09678.1"/>
    <property type="molecule type" value="Genomic_DNA"/>
</dbReference>
<gene>
    <name evidence="2" type="ORF">LY89DRAFT_275552</name>
</gene>
<feature type="transmembrane region" description="Helical" evidence="1">
    <location>
        <begin position="136"/>
        <end position="163"/>
    </location>
</feature>
<name>A0A132BBC3_MOLSC</name>
<organism evidence="2 3">
    <name type="scientific">Mollisia scopiformis</name>
    <name type="common">Conifer needle endophyte fungus</name>
    <name type="synonym">Phialocephala scopiformis</name>
    <dbReference type="NCBI Taxonomy" id="149040"/>
    <lineage>
        <taxon>Eukaryota</taxon>
        <taxon>Fungi</taxon>
        <taxon>Dikarya</taxon>
        <taxon>Ascomycota</taxon>
        <taxon>Pezizomycotina</taxon>
        <taxon>Leotiomycetes</taxon>
        <taxon>Helotiales</taxon>
        <taxon>Mollisiaceae</taxon>
        <taxon>Mollisia</taxon>
    </lineage>
</organism>
<keyword evidence="1" id="KW-0472">Membrane</keyword>
<protein>
    <submittedName>
        <fullName evidence="2">Uncharacterized protein</fullName>
    </submittedName>
</protein>
<dbReference type="InParanoid" id="A0A132BBC3"/>
<dbReference type="OrthoDB" id="3538303at2759"/>
<dbReference type="RefSeq" id="XP_018064033.1">
    <property type="nucleotide sequence ID" value="XM_018206407.1"/>
</dbReference>
<keyword evidence="1" id="KW-0812">Transmembrane</keyword>
<dbReference type="AlphaFoldDB" id="A0A132BBC3"/>
<evidence type="ECO:0000256" key="1">
    <source>
        <dbReference type="SAM" id="Phobius"/>
    </source>
</evidence>
<dbReference type="KEGG" id="psco:LY89DRAFT_275552"/>
<dbReference type="GeneID" id="28816133"/>
<reference evidence="2 3" key="1">
    <citation type="submission" date="2015-10" db="EMBL/GenBank/DDBJ databases">
        <title>Full genome of DAOMC 229536 Phialocephala scopiformis, a fungal endophyte of spruce producing the potent anti-insectan compound rugulosin.</title>
        <authorList>
            <consortium name="DOE Joint Genome Institute"/>
            <person name="Walker A.K."/>
            <person name="Frasz S.L."/>
            <person name="Seifert K.A."/>
            <person name="Miller J.D."/>
            <person name="Mondo S.J."/>
            <person name="Labutti K."/>
            <person name="Lipzen A."/>
            <person name="Dockter R."/>
            <person name="Kennedy M."/>
            <person name="Grigoriev I.V."/>
            <person name="Spatafora J.W."/>
        </authorList>
    </citation>
    <scope>NUCLEOTIDE SEQUENCE [LARGE SCALE GENOMIC DNA]</scope>
    <source>
        <strain evidence="2 3">CBS 120377</strain>
    </source>
</reference>